<dbReference type="InterPro" id="IPR006036">
    <property type="entry name" value="K_uptake_TrkA"/>
</dbReference>
<dbReference type="PROSITE" id="PS51201">
    <property type="entry name" value="RCK_N"/>
    <property type="match status" value="1"/>
</dbReference>
<dbReference type="InterPro" id="IPR036291">
    <property type="entry name" value="NAD(P)-bd_dom_sf"/>
</dbReference>
<keyword evidence="2" id="KW-0813">Transport</keyword>
<dbReference type="GO" id="GO:0015079">
    <property type="term" value="F:potassium ion transmembrane transporter activity"/>
    <property type="evidence" value="ECO:0007669"/>
    <property type="project" value="InterPro"/>
</dbReference>
<dbReference type="InterPro" id="IPR050721">
    <property type="entry name" value="Trk_Ktr_HKT_K-transport"/>
</dbReference>
<accession>A0A9D1SEJ8</accession>
<name>A0A9D1SEJ8_9FIRM</name>
<dbReference type="PROSITE" id="PS51202">
    <property type="entry name" value="RCK_C"/>
    <property type="match status" value="1"/>
</dbReference>
<feature type="domain" description="RCK N-terminal" evidence="5">
    <location>
        <begin position="1"/>
        <end position="118"/>
    </location>
</feature>
<proteinExistence type="predicted"/>
<evidence type="ECO:0000259" key="6">
    <source>
        <dbReference type="PROSITE" id="PS51202"/>
    </source>
</evidence>
<evidence type="ECO:0000256" key="2">
    <source>
        <dbReference type="ARBA" id="ARBA00022538"/>
    </source>
</evidence>
<evidence type="ECO:0000313" key="8">
    <source>
        <dbReference type="Proteomes" id="UP000824109"/>
    </source>
</evidence>
<reference evidence="7" key="2">
    <citation type="journal article" date="2021" name="PeerJ">
        <title>Extensive microbial diversity within the chicken gut microbiome revealed by metagenomics and culture.</title>
        <authorList>
            <person name="Gilroy R."/>
            <person name="Ravi A."/>
            <person name="Getino M."/>
            <person name="Pursley I."/>
            <person name="Horton D.L."/>
            <person name="Alikhan N.F."/>
            <person name="Baker D."/>
            <person name="Gharbi K."/>
            <person name="Hall N."/>
            <person name="Watson M."/>
            <person name="Adriaenssens E.M."/>
            <person name="Foster-Nyarko E."/>
            <person name="Jarju S."/>
            <person name="Secka A."/>
            <person name="Antonio M."/>
            <person name="Oren A."/>
            <person name="Chaudhuri R.R."/>
            <person name="La Ragione R."/>
            <person name="Hildebrand F."/>
            <person name="Pallen M.J."/>
        </authorList>
    </citation>
    <scope>NUCLEOTIDE SEQUENCE</scope>
    <source>
        <strain evidence="7">USAMLcec3-3695</strain>
    </source>
</reference>
<dbReference type="GO" id="GO:0005886">
    <property type="term" value="C:plasma membrane"/>
    <property type="evidence" value="ECO:0007669"/>
    <property type="project" value="InterPro"/>
</dbReference>
<evidence type="ECO:0000256" key="1">
    <source>
        <dbReference type="ARBA" id="ARBA00017378"/>
    </source>
</evidence>
<evidence type="ECO:0000256" key="3">
    <source>
        <dbReference type="ARBA" id="ARBA00022958"/>
    </source>
</evidence>
<dbReference type="AlphaFoldDB" id="A0A9D1SEJ8"/>
<sequence length="216" mass="24265">MKVLVIGCGKFGVRMAENLTRKNHDVVVIDNDPESFHALSEEFTGRTICGVGYDRDVLENAGVSSADVVISCASSDSMNAVVANIAKNVFHVPTVIARMYDPTRARMFESMGIYTVSITRLGTDNVMEFLEDNRSWRVIHKFGSEDVQLVRVRITFATEGMKLSELTVEGRMTPVAIERQGHSMLPDKNMICEYNDMLYLAISRDYLLKARDMLQL</sequence>
<dbReference type="Gene3D" id="3.40.50.720">
    <property type="entry name" value="NAD(P)-binding Rossmann-like Domain"/>
    <property type="match status" value="1"/>
</dbReference>
<protein>
    <recommendedName>
        <fullName evidence="1">Trk system potassium uptake protein TrkA</fullName>
    </recommendedName>
</protein>
<dbReference type="Pfam" id="PF02254">
    <property type="entry name" value="TrkA_N"/>
    <property type="match status" value="1"/>
</dbReference>
<keyword evidence="2" id="KW-0406">Ion transport</keyword>
<dbReference type="PANTHER" id="PTHR43833">
    <property type="entry name" value="POTASSIUM CHANNEL PROTEIN 2-RELATED-RELATED"/>
    <property type="match status" value="1"/>
</dbReference>
<reference evidence="7" key="1">
    <citation type="submission" date="2020-10" db="EMBL/GenBank/DDBJ databases">
        <authorList>
            <person name="Gilroy R."/>
        </authorList>
    </citation>
    <scope>NUCLEOTIDE SEQUENCE</scope>
    <source>
        <strain evidence="7">USAMLcec3-3695</strain>
    </source>
</reference>
<dbReference type="PRINTS" id="PR00335">
    <property type="entry name" value="KUPTAKETRKA"/>
</dbReference>
<evidence type="ECO:0000256" key="4">
    <source>
        <dbReference type="ARBA" id="ARBA00023027"/>
    </source>
</evidence>
<dbReference type="PANTHER" id="PTHR43833:SF8">
    <property type="entry name" value="TRK SYSTEM POTASSIUM UPTAKE PROTEIN TRKA"/>
    <property type="match status" value="1"/>
</dbReference>
<keyword evidence="3" id="KW-0630">Potassium</keyword>
<keyword evidence="4" id="KW-0520">NAD</keyword>
<dbReference type="InterPro" id="IPR036721">
    <property type="entry name" value="RCK_C_sf"/>
</dbReference>
<gene>
    <name evidence="7" type="ORF">IAA61_03015</name>
</gene>
<dbReference type="Gene3D" id="3.30.70.1450">
    <property type="entry name" value="Regulator of K+ conductance, C-terminal domain"/>
    <property type="match status" value="1"/>
</dbReference>
<organism evidence="7 8">
    <name type="scientific">Candidatus Ornithomonoglobus merdipullorum</name>
    <dbReference type="NCBI Taxonomy" id="2840895"/>
    <lineage>
        <taxon>Bacteria</taxon>
        <taxon>Bacillati</taxon>
        <taxon>Bacillota</taxon>
        <taxon>Clostridia</taxon>
        <taxon>Candidatus Ornithomonoglobus</taxon>
    </lineage>
</organism>
<dbReference type="InterPro" id="IPR006037">
    <property type="entry name" value="RCK_C"/>
</dbReference>
<dbReference type="EMBL" id="DVNB01000029">
    <property type="protein sequence ID" value="HIU56767.1"/>
    <property type="molecule type" value="Genomic_DNA"/>
</dbReference>
<feature type="domain" description="RCK C-terminal" evidence="6">
    <location>
        <begin position="137"/>
        <end position="216"/>
    </location>
</feature>
<evidence type="ECO:0000259" key="5">
    <source>
        <dbReference type="PROSITE" id="PS51201"/>
    </source>
</evidence>
<evidence type="ECO:0000313" key="7">
    <source>
        <dbReference type="EMBL" id="HIU56767.1"/>
    </source>
</evidence>
<dbReference type="SUPFAM" id="SSF51735">
    <property type="entry name" value="NAD(P)-binding Rossmann-fold domains"/>
    <property type="match status" value="1"/>
</dbReference>
<comment type="caution">
    <text evidence="7">The sequence shown here is derived from an EMBL/GenBank/DDBJ whole genome shotgun (WGS) entry which is preliminary data.</text>
</comment>
<dbReference type="SUPFAM" id="SSF116726">
    <property type="entry name" value="TrkA C-terminal domain-like"/>
    <property type="match status" value="1"/>
</dbReference>
<dbReference type="InterPro" id="IPR003148">
    <property type="entry name" value="RCK_N"/>
</dbReference>
<keyword evidence="2" id="KW-0633">Potassium transport</keyword>
<dbReference type="Proteomes" id="UP000824109">
    <property type="component" value="Unassembled WGS sequence"/>
</dbReference>